<sequence>MTFFSGTMLRYKWKNAEPPRRGHYRTTPVRYFLRHLWRILSRARSADGHSNLRREFRTHGRCTSSARRTVRDRPAIRWRHRFGTI</sequence>
<name>A0A182KIQ1_9DIPT</name>
<evidence type="ECO:0000313" key="2">
    <source>
        <dbReference type="Proteomes" id="UP000075881"/>
    </source>
</evidence>
<dbReference type="Proteomes" id="UP000075881">
    <property type="component" value="Unassembled WGS sequence"/>
</dbReference>
<reference evidence="1" key="2">
    <citation type="submission" date="2020-05" db="UniProtKB">
        <authorList>
            <consortium name="EnsemblMetazoa"/>
        </authorList>
    </citation>
    <scope>IDENTIFICATION</scope>
    <source>
        <strain evidence="1">ACHKN1017</strain>
    </source>
</reference>
<organism evidence="1 2">
    <name type="scientific">Anopheles christyi</name>
    <dbReference type="NCBI Taxonomy" id="43041"/>
    <lineage>
        <taxon>Eukaryota</taxon>
        <taxon>Metazoa</taxon>
        <taxon>Ecdysozoa</taxon>
        <taxon>Arthropoda</taxon>
        <taxon>Hexapoda</taxon>
        <taxon>Insecta</taxon>
        <taxon>Pterygota</taxon>
        <taxon>Neoptera</taxon>
        <taxon>Endopterygota</taxon>
        <taxon>Diptera</taxon>
        <taxon>Nematocera</taxon>
        <taxon>Culicoidea</taxon>
        <taxon>Culicidae</taxon>
        <taxon>Anophelinae</taxon>
        <taxon>Anopheles</taxon>
    </lineage>
</organism>
<dbReference type="VEuPathDB" id="VectorBase:ACHR014320"/>
<protein>
    <submittedName>
        <fullName evidence="1">Uncharacterized protein</fullName>
    </submittedName>
</protein>
<accession>A0A182KIQ1</accession>
<proteinExistence type="predicted"/>
<keyword evidence="2" id="KW-1185">Reference proteome</keyword>
<dbReference type="EnsemblMetazoa" id="ACHR014320-RA">
    <property type="protein sequence ID" value="ACHR014320-PA"/>
    <property type="gene ID" value="ACHR014320"/>
</dbReference>
<dbReference type="AlphaFoldDB" id="A0A182KIQ1"/>
<evidence type="ECO:0000313" key="1">
    <source>
        <dbReference type="EnsemblMetazoa" id="ACHR014320-PA"/>
    </source>
</evidence>
<dbReference type="EnsemblMetazoa" id="ACHR014320-RB">
    <property type="protein sequence ID" value="ACHR014320-PB"/>
    <property type="gene ID" value="ACHR014320"/>
</dbReference>
<reference evidence="2" key="1">
    <citation type="submission" date="2013-03" db="EMBL/GenBank/DDBJ databases">
        <title>The Genome Sequence of Anopheles christyi ACHKN1017.</title>
        <authorList>
            <consortium name="The Broad Institute Genomics Platform"/>
            <person name="Neafsey D.E."/>
            <person name="Besansky N."/>
            <person name="Walker B."/>
            <person name="Young S.K."/>
            <person name="Zeng Q."/>
            <person name="Gargeya S."/>
            <person name="Fitzgerald M."/>
            <person name="Haas B."/>
            <person name="Abouelleil A."/>
            <person name="Allen A.W."/>
            <person name="Alvarado L."/>
            <person name="Arachchi H.M."/>
            <person name="Berlin A.M."/>
            <person name="Chapman S.B."/>
            <person name="Gainer-Dewar J."/>
            <person name="Goldberg J."/>
            <person name="Griggs A."/>
            <person name="Gujja S."/>
            <person name="Hansen M."/>
            <person name="Howarth C."/>
            <person name="Imamovic A."/>
            <person name="Ireland A."/>
            <person name="Larimer J."/>
            <person name="McCowan C."/>
            <person name="Murphy C."/>
            <person name="Pearson M."/>
            <person name="Poon T.W."/>
            <person name="Priest M."/>
            <person name="Roberts A."/>
            <person name="Saif S."/>
            <person name="Shea T."/>
            <person name="Sisk P."/>
            <person name="Sykes S."/>
            <person name="Wortman J."/>
            <person name="Nusbaum C."/>
            <person name="Birren B."/>
        </authorList>
    </citation>
    <scope>NUCLEOTIDE SEQUENCE [LARGE SCALE GENOMIC DNA]</scope>
    <source>
        <strain evidence="2">ACHKN1017</strain>
    </source>
</reference>